<organism evidence="14">
    <name type="scientific">Caenorhabditis remanei</name>
    <name type="common">Caenorhabditis vulgaris</name>
    <dbReference type="NCBI Taxonomy" id="31234"/>
    <lineage>
        <taxon>Eukaryota</taxon>
        <taxon>Metazoa</taxon>
        <taxon>Ecdysozoa</taxon>
        <taxon>Nematoda</taxon>
        <taxon>Chromadorea</taxon>
        <taxon>Rhabditida</taxon>
        <taxon>Rhabditina</taxon>
        <taxon>Rhabditomorpha</taxon>
        <taxon>Rhabditoidea</taxon>
        <taxon>Rhabditidae</taxon>
        <taxon>Peloderinae</taxon>
        <taxon>Caenorhabditis</taxon>
    </lineage>
</organism>
<feature type="domain" description="Nuclear receptor" evidence="11">
    <location>
        <begin position="15"/>
        <end position="90"/>
    </location>
</feature>
<dbReference type="Pfam" id="PF00104">
    <property type="entry name" value="Hormone_recep"/>
    <property type="match status" value="1"/>
</dbReference>
<keyword evidence="14" id="KW-1185">Reference proteome</keyword>
<evidence type="ECO:0000256" key="9">
    <source>
        <dbReference type="ARBA" id="ARBA00023170"/>
    </source>
</evidence>
<dbReference type="InterPro" id="IPR035500">
    <property type="entry name" value="NHR-like_dom_sf"/>
</dbReference>
<proteinExistence type="inferred from homology"/>
<dbReference type="SUPFAM" id="SSF57716">
    <property type="entry name" value="Glucocorticoid receptor-like (DNA-binding domain)"/>
    <property type="match status" value="1"/>
</dbReference>
<name>E3LIN0_CAERE</name>
<evidence type="ECO:0000259" key="12">
    <source>
        <dbReference type="PROSITE" id="PS51843"/>
    </source>
</evidence>
<keyword evidence="8" id="KW-0804">Transcription</keyword>
<dbReference type="PROSITE" id="PS51257">
    <property type="entry name" value="PROKAR_LIPOPROTEIN"/>
    <property type="match status" value="1"/>
</dbReference>
<evidence type="ECO:0000256" key="4">
    <source>
        <dbReference type="ARBA" id="ARBA00022771"/>
    </source>
</evidence>
<dbReference type="SMART" id="SM00399">
    <property type="entry name" value="ZnF_C4"/>
    <property type="match status" value="1"/>
</dbReference>
<keyword evidence="6" id="KW-0805">Transcription regulation</keyword>
<dbReference type="PRINTS" id="PR00047">
    <property type="entry name" value="STROIDFINGER"/>
</dbReference>
<dbReference type="InterPro" id="IPR001628">
    <property type="entry name" value="Znf_hrmn_rcpt"/>
</dbReference>
<evidence type="ECO:0000256" key="7">
    <source>
        <dbReference type="ARBA" id="ARBA00023125"/>
    </source>
</evidence>
<evidence type="ECO:0000256" key="3">
    <source>
        <dbReference type="ARBA" id="ARBA00022723"/>
    </source>
</evidence>
<keyword evidence="9" id="KW-0675">Receptor</keyword>
<keyword evidence="10" id="KW-0539">Nucleus</keyword>
<feature type="domain" description="NR LBD" evidence="12">
    <location>
        <begin position="98"/>
        <end position="348"/>
    </location>
</feature>
<keyword evidence="5" id="KW-0862">Zinc</keyword>
<dbReference type="CDD" id="cd06157">
    <property type="entry name" value="NR_LBD"/>
    <property type="match status" value="1"/>
</dbReference>
<keyword evidence="4" id="KW-0863">Zinc-finger</keyword>
<evidence type="ECO:0000259" key="11">
    <source>
        <dbReference type="PROSITE" id="PS51030"/>
    </source>
</evidence>
<dbReference type="FunCoup" id="E3LIN0">
    <property type="interactions" value="7"/>
</dbReference>
<dbReference type="PROSITE" id="PS51030">
    <property type="entry name" value="NUCLEAR_REC_DBD_2"/>
    <property type="match status" value="1"/>
</dbReference>
<evidence type="ECO:0000313" key="13">
    <source>
        <dbReference type="EMBL" id="EFO94944.1"/>
    </source>
</evidence>
<dbReference type="Gene3D" id="1.10.565.10">
    <property type="entry name" value="Retinoid X Receptor"/>
    <property type="match status" value="1"/>
</dbReference>
<dbReference type="InterPro" id="IPR049636">
    <property type="entry name" value="HNF4-like_DBD"/>
</dbReference>
<dbReference type="PANTHER" id="PTHR45886:SF2">
    <property type="entry name" value="NUCLEAR HORMONE RECEPTOR FAMILY-RELATED"/>
    <property type="match status" value="1"/>
</dbReference>
<dbReference type="GO" id="GO:0005634">
    <property type="term" value="C:nucleus"/>
    <property type="evidence" value="ECO:0007669"/>
    <property type="project" value="UniProtKB-SubCell"/>
</dbReference>
<protein>
    <submittedName>
        <fullName evidence="13">CRE-NHR-51 protein</fullName>
    </submittedName>
</protein>
<dbReference type="InterPro" id="IPR013088">
    <property type="entry name" value="Znf_NHR/GATA"/>
</dbReference>
<keyword evidence="7" id="KW-0238">DNA-binding</keyword>
<evidence type="ECO:0000256" key="10">
    <source>
        <dbReference type="ARBA" id="ARBA00023242"/>
    </source>
</evidence>
<dbReference type="Pfam" id="PF00105">
    <property type="entry name" value="zf-C4"/>
    <property type="match status" value="1"/>
</dbReference>
<dbReference type="PROSITE" id="PS51843">
    <property type="entry name" value="NR_LBD"/>
    <property type="match status" value="1"/>
</dbReference>
<accession>E3LIN0</accession>
<dbReference type="GO" id="GO:0003700">
    <property type="term" value="F:DNA-binding transcription factor activity"/>
    <property type="evidence" value="ECO:0007669"/>
    <property type="project" value="InterPro"/>
</dbReference>
<evidence type="ECO:0000313" key="14">
    <source>
        <dbReference type="Proteomes" id="UP000008281"/>
    </source>
</evidence>
<dbReference type="InterPro" id="IPR000536">
    <property type="entry name" value="Nucl_hrmn_rcpt_lig-bd"/>
</dbReference>
<dbReference type="CDD" id="cd06960">
    <property type="entry name" value="NR_DBD_HNF4A"/>
    <property type="match status" value="1"/>
</dbReference>
<comment type="subcellular location">
    <subcellularLocation>
        <location evidence="1">Nucleus</location>
    </subcellularLocation>
</comment>
<dbReference type="PANTHER" id="PTHR45886">
    <property type="entry name" value="NUCLEAR HORMONE RECEPTOR FAMILY-RELATED-RELATED"/>
    <property type="match status" value="1"/>
</dbReference>
<dbReference type="OMA" id="AHEWAFL"/>
<evidence type="ECO:0000256" key="6">
    <source>
        <dbReference type="ARBA" id="ARBA00023015"/>
    </source>
</evidence>
<dbReference type="SMART" id="SM00430">
    <property type="entry name" value="HOLI"/>
    <property type="match status" value="1"/>
</dbReference>
<evidence type="ECO:0000256" key="1">
    <source>
        <dbReference type="ARBA" id="ARBA00004123"/>
    </source>
</evidence>
<dbReference type="EMBL" id="DS268409">
    <property type="protein sequence ID" value="EFO94944.1"/>
    <property type="molecule type" value="Genomic_DNA"/>
</dbReference>
<dbReference type="Proteomes" id="UP000008281">
    <property type="component" value="Unassembled WGS sequence"/>
</dbReference>
<dbReference type="STRING" id="31234.E3LIN0"/>
<dbReference type="Gene3D" id="3.30.50.10">
    <property type="entry name" value="Erythroid Transcription Factor GATA-1, subunit A"/>
    <property type="match status" value="1"/>
</dbReference>
<dbReference type="GO" id="GO:0008270">
    <property type="term" value="F:zinc ion binding"/>
    <property type="evidence" value="ECO:0007669"/>
    <property type="project" value="UniProtKB-KW"/>
</dbReference>
<reference evidence="13" key="1">
    <citation type="submission" date="2007-07" db="EMBL/GenBank/DDBJ databases">
        <title>PCAP assembly of the Caenorhabditis remanei genome.</title>
        <authorList>
            <consortium name="The Caenorhabditis remanei Sequencing Consortium"/>
            <person name="Wilson R.K."/>
        </authorList>
    </citation>
    <scope>NUCLEOTIDE SEQUENCE [LARGE SCALE GENOMIC DNA]</scope>
    <source>
        <strain evidence="13">PB4641</strain>
    </source>
</reference>
<dbReference type="AlphaFoldDB" id="E3LIN0"/>
<dbReference type="SUPFAM" id="SSF48508">
    <property type="entry name" value="Nuclear receptor ligand-binding domain"/>
    <property type="match status" value="1"/>
</dbReference>
<gene>
    <name evidence="13" type="primary">Cre-nhr-51</name>
    <name evidence="13" type="ORF">CRE_08992</name>
</gene>
<dbReference type="InParanoid" id="E3LIN0"/>
<evidence type="ECO:0000256" key="5">
    <source>
        <dbReference type="ARBA" id="ARBA00022833"/>
    </source>
</evidence>
<dbReference type="GO" id="GO:0000978">
    <property type="term" value="F:RNA polymerase II cis-regulatory region sequence-specific DNA binding"/>
    <property type="evidence" value="ECO:0007669"/>
    <property type="project" value="InterPro"/>
</dbReference>
<evidence type="ECO:0000256" key="8">
    <source>
        <dbReference type="ARBA" id="ARBA00023163"/>
    </source>
</evidence>
<keyword evidence="3" id="KW-0479">Metal-binding</keyword>
<evidence type="ECO:0000256" key="2">
    <source>
        <dbReference type="ARBA" id="ARBA00005993"/>
    </source>
</evidence>
<dbReference type="OrthoDB" id="5786884at2759"/>
<comment type="similarity">
    <text evidence="2">Belongs to the nuclear hormone receptor family.</text>
</comment>
<dbReference type="eggNOG" id="KOG3575">
    <property type="taxonomic scope" value="Eukaryota"/>
</dbReference>
<sequence length="367" mass="42597">MSKSKRNKIALLNSEKGCRICYRPAFGNHYGVFSCYACKMFFRRTIVENLTYHCKKLKKCFENFQILPNCQFCRYQKCVELGMELTPPPATVLHADTRLSDLLEKLTEMDRRRYLKLISSYSVDDPSLNEVLKDRKVMNMVARDPGAHVTAHEWAFLDVYSRIVHFCSFDFIDQLGMEDKKTLFSYNYLRTALLGGAMRTFKEKRDCLLTPTGEDVYPKDVHLLFKKSPGILNRICCEIVGRLIELKVTNEEYLLLILIFFCNPAIPHYLSPAARSSLSTHQKMYSSALFQYCQLIYQSHAPSRYNDLLSMCHVINRTNSDLQYVSMMFQCYVPSFKFKKLVSDTFVDSSIGRDEEIGGRVKIEIMD</sequence>
<dbReference type="HOGENOM" id="CLU_007368_3_0_1"/>